<feature type="compositionally biased region" description="Low complexity" evidence="1">
    <location>
        <begin position="575"/>
        <end position="596"/>
    </location>
</feature>
<dbReference type="AlphaFoldDB" id="Q8WZU3"/>
<feature type="compositionally biased region" description="Basic residues" evidence="1">
    <location>
        <begin position="845"/>
        <end position="854"/>
    </location>
</feature>
<dbReference type="InterPro" id="IPR043472">
    <property type="entry name" value="Macro_dom-like"/>
</dbReference>
<feature type="region of interest" description="Disordered" evidence="1">
    <location>
        <begin position="309"/>
        <end position="330"/>
    </location>
</feature>
<feature type="compositionally biased region" description="Basic and acidic residues" evidence="1">
    <location>
        <begin position="560"/>
        <end position="574"/>
    </location>
</feature>
<reference evidence="2" key="1">
    <citation type="submission" date="2002-01" db="EMBL/GenBank/DDBJ databases">
        <authorList>
            <person name="Schulte U."/>
            <person name="Aign V."/>
            <person name="Hoheisel J."/>
            <person name="Brandt P."/>
            <person name="Fartmann B."/>
            <person name="Holland R."/>
            <person name="Nyakatura G."/>
            <person name="Mewes H.W."/>
            <person name="Mannhaupt G."/>
        </authorList>
    </citation>
    <scope>NUCLEOTIDE SEQUENCE</scope>
</reference>
<name>Q8WZU3_NEUCS</name>
<dbReference type="PANTHER" id="PTHR12521:SF0">
    <property type="entry name" value="ADP-RIBOSE GLYCOHYDROLASE OARD1"/>
    <property type="match status" value="1"/>
</dbReference>
<feature type="region of interest" description="Disordered" evidence="1">
    <location>
        <begin position="840"/>
        <end position="861"/>
    </location>
</feature>
<feature type="region of interest" description="Disordered" evidence="1">
    <location>
        <begin position="397"/>
        <end position="425"/>
    </location>
</feature>
<feature type="compositionally biased region" description="Gly residues" evidence="1">
    <location>
        <begin position="348"/>
        <end position="364"/>
    </location>
</feature>
<feature type="region of interest" description="Disordered" evidence="1">
    <location>
        <begin position="450"/>
        <end position="498"/>
    </location>
</feature>
<accession>Q8WZU3</accession>
<dbReference type="VEuPathDB" id="FungiDB:NCU16511"/>
<reference evidence="2" key="2">
    <citation type="submission" date="2002-01" db="EMBL/GenBank/DDBJ databases">
        <authorList>
            <person name="German Neurospora genome project"/>
        </authorList>
    </citation>
    <scope>NUCLEOTIDE SEQUENCE</scope>
</reference>
<feature type="compositionally biased region" description="Basic and acidic residues" evidence="1">
    <location>
        <begin position="368"/>
        <end position="377"/>
    </location>
</feature>
<feature type="compositionally biased region" description="Basic and acidic residues" evidence="1">
    <location>
        <begin position="480"/>
        <end position="498"/>
    </location>
</feature>
<evidence type="ECO:0000256" key="1">
    <source>
        <dbReference type="SAM" id="MobiDB-lite"/>
    </source>
</evidence>
<feature type="compositionally biased region" description="Low complexity" evidence="1">
    <location>
        <begin position="450"/>
        <end position="474"/>
    </location>
</feature>
<dbReference type="InterPro" id="IPR050892">
    <property type="entry name" value="ADP-ribose_metab_enzymes"/>
</dbReference>
<dbReference type="SUPFAM" id="SSF52949">
    <property type="entry name" value="Macro domain-like"/>
    <property type="match status" value="1"/>
</dbReference>
<dbReference type="EMBL" id="AL669990">
    <property type="protein sequence ID" value="CAD21113.1"/>
    <property type="molecule type" value="Genomic_DNA"/>
</dbReference>
<dbReference type="Gene3D" id="3.40.220.10">
    <property type="entry name" value="Leucine Aminopeptidase, subunit E, domain 1"/>
    <property type="match status" value="1"/>
</dbReference>
<gene>
    <name evidence="2" type="primary">B8J24.110</name>
</gene>
<feature type="compositionally biased region" description="Low complexity" evidence="1">
    <location>
        <begin position="408"/>
        <end position="425"/>
    </location>
</feature>
<dbReference type="GO" id="GO:0140291">
    <property type="term" value="P:peptidyl-glutamate ADP-deribosylation"/>
    <property type="evidence" value="ECO:0007669"/>
    <property type="project" value="TreeGrafter"/>
</dbReference>
<feature type="compositionally biased region" description="Low complexity" evidence="1">
    <location>
        <begin position="241"/>
        <end position="267"/>
    </location>
</feature>
<feature type="region of interest" description="Disordered" evidence="1">
    <location>
        <begin position="345"/>
        <end position="381"/>
    </location>
</feature>
<feature type="region of interest" description="Disordered" evidence="1">
    <location>
        <begin position="204"/>
        <end position="281"/>
    </location>
</feature>
<dbReference type="OrthoDB" id="2155246at2759"/>
<protein>
    <submittedName>
        <fullName evidence="2">Related to G-box-binding factor</fullName>
    </submittedName>
</protein>
<feature type="region of interest" description="Disordered" evidence="1">
    <location>
        <begin position="554"/>
        <end position="607"/>
    </location>
</feature>
<dbReference type="HOGENOM" id="CLU_388346_0_0_1"/>
<sequence length="861" mass="95617">MKPTSHLRVFNPPLNLILRHGASSSQQPLGRVIPLDVQLQLQRQRQPQRKVVEGWVPGVEGLEEKKGQGQGQAMGQVMGQRLEKGRGQEHRFEKGRGQEHRLGQRLEQKLEKGQELGHKPEKLGQEMEMEIEREKRLEMAKWLDMGQVMGQRLGQEQRLGQKLEQVKVDVDMKVNGAGQQQRQQQHQQQQIAWDTKVNTIGLHSTKQKGHRQQYGGYRQQQQQRGYHQLAVGREEYRHQHQQYQQQQQYQQHQQQQVRQIQGQQHQQHQQHQRQQRQQRQQAILARTHPLLMDQDPSTVSDMPAAQEEVQNGDNGLNGTEQGQKPRNRKTVLEEPKVADFGLAEVSNSGGGVGGSVEGAEGTGGVRIRRLESREGSKNRGSILAHMGGWAAVRRNRAAGAGGSGSGSGRVKNQQSEQTQQDEQSQQVQQVQRVQQVQQVQRVQQAQHVQQSQKNQQDQKNQQAQQVQRTQQTQENNGLKDGGDGKVKSEKKAEPMGTVEKKVPSYFTFSLKKGRKFGPSALEHQEDLGGWKVGNDMIINGGSVVLRSLGLSSPGVAETTAETRTREARKAEPKTKTTSASSQAKAATSTKQPQQQQKPPPPLTTHRLTLIPHANSSDIFSPAPPPGSLLIHACNAQGDWGTGIARIFRTHYPGAYKAYQAHCSSIPITSTSTSSQTNNLLQDQEEAAESVDPIQARKNALAKHQRSLVGTALLIPPRPSVPDDKKHFVGCLFTSLGYGPYRDPAVAMMKATGKAMEDLMRQVAEWNVNVNVNATATKKKKSMNMVIGPEMRMPRIDAGKSAVEWEMTKEVLEKVEVRVPEGMLPGKGEIMVFEGVSAIEGEKGKGGKGKGKGKGQRNGNGK</sequence>
<dbReference type="SMR" id="Q8WZU3"/>
<evidence type="ECO:0000313" key="2">
    <source>
        <dbReference type="EMBL" id="CAD21113.1"/>
    </source>
</evidence>
<feature type="compositionally biased region" description="Low complexity" evidence="1">
    <location>
        <begin position="212"/>
        <end position="228"/>
    </location>
</feature>
<dbReference type="PANTHER" id="PTHR12521">
    <property type="entry name" value="PROTEIN C6ORF130"/>
    <property type="match status" value="1"/>
</dbReference>
<feature type="compositionally biased region" description="Polar residues" evidence="1">
    <location>
        <begin position="309"/>
        <end position="324"/>
    </location>
</feature>
<organism evidence="2">
    <name type="scientific">Neurospora crassa</name>
    <dbReference type="NCBI Taxonomy" id="5141"/>
    <lineage>
        <taxon>Eukaryota</taxon>
        <taxon>Fungi</taxon>
        <taxon>Dikarya</taxon>
        <taxon>Ascomycota</taxon>
        <taxon>Pezizomycotina</taxon>
        <taxon>Sordariomycetes</taxon>
        <taxon>Sordariomycetidae</taxon>
        <taxon>Sordariales</taxon>
        <taxon>Sordariaceae</taxon>
        <taxon>Neurospora</taxon>
    </lineage>
</organism>
<proteinExistence type="predicted"/>